<evidence type="ECO:0000256" key="3">
    <source>
        <dbReference type="PROSITE-ProRule" id="PRU00023"/>
    </source>
</evidence>
<dbReference type="PANTHER" id="PTHR24171">
    <property type="entry name" value="ANKYRIN REPEAT DOMAIN-CONTAINING PROTEIN 39-RELATED"/>
    <property type="match status" value="1"/>
</dbReference>
<dbReference type="Pfam" id="PF12796">
    <property type="entry name" value="Ank_2"/>
    <property type="match status" value="1"/>
</dbReference>
<feature type="repeat" description="ANK" evidence="3">
    <location>
        <begin position="363"/>
        <end position="396"/>
    </location>
</feature>
<dbReference type="InterPro" id="IPR036770">
    <property type="entry name" value="Ankyrin_rpt-contain_sf"/>
</dbReference>
<name>A0A317SJB4_9PEZI</name>
<evidence type="ECO:0000256" key="4">
    <source>
        <dbReference type="SAM" id="MobiDB-lite"/>
    </source>
</evidence>
<feature type="region of interest" description="Disordered" evidence="4">
    <location>
        <begin position="59"/>
        <end position="100"/>
    </location>
</feature>
<gene>
    <name evidence="5" type="ORF">C7212DRAFT_282772</name>
</gene>
<reference evidence="5 6" key="1">
    <citation type="submission" date="2018-03" db="EMBL/GenBank/DDBJ databases">
        <title>Genomes of Pezizomycetes fungi and the evolution of truffles.</title>
        <authorList>
            <person name="Murat C."/>
            <person name="Payen T."/>
            <person name="Noel B."/>
            <person name="Kuo A."/>
            <person name="Martin F.M."/>
        </authorList>
    </citation>
    <scope>NUCLEOTIDE SEQUENCE [LARGE SCALE GENOMIC DNA]</scope>
    <source>
        <strain evidence="5">091103-1</strain>
    </source>
</reference>
<evidence type="ECO:0000313" key="5">
    <source>
        <dbReference type="EMBL" id="PWW74522.1"/>
    </source>
</evidence>
<dbReference type="PROSITE" id="PS50088">
    <property type="entry name" value="ANK_REPEAT"/>
    <property type="match status" value="1"/>
</dbReference>
<dbReference type="EMBL" id="PYWC01000060">
    <property type="protein sequence ID" value="PWW74522.1"/>
    <property type="molecule type" value="Genomic_DNA"/>
</dbReference>
<protein>
    <submittedName>
        <fullName evidence="5">Ankyrin</fullName>
    </submittedName>
</protein>
<dbReference type="STRING" id="42249.A0A317SJB4"/>
<accession>A0A317SJB4</accession>
<proteinExistence type="predicted"/>
<dbReference type="AlphaFoldDB" id="A0A317SJB4"/>
<dbReference type="OrthoDB" id="341259at2759"/>
<organism evidence="5 6">
    <name type="scientific">Tuber magnatum</name>
    <name type="common">white Piedmont truffle</name>
    <dbReference type="NCBI Taxonomy" id="42249"/>
    <lineage>
        <taxon>Eukaryota</taxon>
        <taxon>Fungi</taxon>
        <taxon>Dikarya</taxon>
        <taxon>Ascomycota</taxon>
        <taxon>Pezizomycotina</taxon>
        <taxon>Pezizomycetes</taxon>
        <taxon>Pezizales</taxon>
        <taxon>Tuberaceae</taxon>
        <taxon>Tuber</taxon>
    </lineage>
</organism>
<keyword evidence="6" id="KW-1185">Reference proteome</keyword>
<dbReference type="SUPFAM" id="SSF48403">
    <property type="entry name" value="Ankyrin repeat"/>
    <property type="match status" value="1"/>
</dbReference>
<sequence>MVPYNPYTNSKGFFNPRVMTVRSEAPSIPGQQVGASQVGVSQVGTSQVSAPQVNALQAGVPQTNHPRRSKPIHILPGPTRGSSGEKHHVEMAPGDASVPCLPARKKSRLEELDAANKEAGSPGITDVFRRRTNIQNVPSWVLMKVLQWQVKGESTAVTVAEIDNLVLVSKEFRIFFYPELVKEGIRHAARTKNHDLLKYLCPKVQTLNFPAWDFGKGRNTCKTRNASLPPVGAPLHESTGANDAIGVAFLLAAGAAPNFLDCRHETALHRAAKSAGSVVFGQLMKAGGDSGIRNLHLWNPFDIAIASKNLAVIYSLWRLGQRIDGHKDPTGSSPVHKAIDAGCLSTLDLVFSFKPKLNARDWSGATPLIYAIREGKNPDILQMIMKHSPNALAKDRAGKTALYYAHVCKNLAAWNLFARYYCGPAFNKGLRDAQKKCYRRYETTPREFSFIYHY</sequence>
<comment type="caution">
    <text evidence="5">The sequence shown here is derived from an EMBL/GenBank/DDBJ whole genome shotgun (WGS) entry which is preliminary data.</text>
</comment>
<keyword evidence="2 3" id="KW-0040">ANK repeat</keyword>
<evidence type="ECO:0000256" key="2">
    <source>
        <dbReference type="ARBA" id="ARBA00023043"/>
    </source>
</evidence>
<dbReference type="Gene3D" id="1.25.40.20">
    <property type="entry name" value="Ankyrin repeat-containing domain"/>
    <property type="match status" value="1"/>
</dbReference>
<evidence type="ECO:0000313" key="6">
    <source>
        <dbReference type="Proteomes" id="UP000246991"/>
    </source>
</evidence>
<dbReference type="Proteomes" id="UP000246991">
    <property type="component" value="Unassembled WGS sequence"/>
</dbReference>
<dbReference type="SMART" id="SM00248">
    <property type="entry name" value="ANK"/>
    <property type="match status" value="4"/>
</dbReference>
<dbReference type="InterPro" id="IPR002110">
    <property type="entry name" value="Ankyrin_rpt"/>
</dbReference>
<keyword evidence="1" id="KW-0677">Repeat</keyword>
<evidence type="ECO:0000256" key="1">
    <source>
        <dbReference type="ARBA" id="ARBA00022737"/>
    </source>
</evidence>